<accession>U2YJZ2</accession>
<gene>
    <name evidence="2" type="ORF">NT2_03_00500</name>
</gene>
<dbReference type="EMBL" id="BASZ01000003">
    <property type="protein sequence ID" value="GAD48562.1"/>
    <property type="molecule type" value="Genomic_DNA"/>
</dbReference>
<dbReference type="Proteomes" id="UP000016568">
    <property type="component" value="Unassembled WGS sequence"/>
</dbReference>
<dbReference type="RefSeq" id="WP_021689469.1">
    <property type="nucleotide sequence ID" value="NZ_BASZ01000003.1"/>
</dbReference>
<dbReference type="SUPFAM" id="SSF160935">
    <property type="entry name" value="VPA0735-like"/>
    <property type="match status" value="1"/>
</dbReference>
<keyword evidence="3" id="KW-1185">Reference proteome</keyword>
<evidence type="ECO:0000313" key="3">
    <source>
        <dbReference type="Proteomes" id="UP000016568"/>
    </source>
</evidence>
<proteinExistence type="predicted"/>
<reference evidence="2 3" key="1">
    <citation type="submission" date="2013-09" db="EMBL/GenBank/DDBJ databases">
        <title>Whole genome shotgun sequence of Novosphingobium tardaugens NBRC 16725.</title>
        <authorList>
            <person name="Isaki S."/>
            <person name="Hosoyama A."/>
            <person name="Tsuchikane K."/>
            <person name="Katsumata H."/>
            <person name="Ando Y."/>
            <person name="Yamazaki S."/>
            <person name="Fujita N."/>
        </authorList>
    </citation>
    <scope>NUCLEOTIDE SEQUENCE [LARGE SCALE GENOMIC DNA]</scope>
    <source>
        <strain evidence="2 3">NBRC 16725</strain>
    </source>
</reference>
<evidence type="ECO:0000313" key="2">
    <source>
        <dbReference type="EMBL" id="GAD48562.1"/>
    </source>
</evidence>
<comment type="caution">
    <text evidence="2">The sequence shown here is derived from an EMBL/GenBank/DDBJ whole genome shotgun (WGS) entry which is preliminary data.</text>
</comment>
<feature type="domain" description="DUF1214" evidence="1">
    <location>
        <begin position="270"/>
        <end position="343"/>
    </location>
</feature>
<dbReference type="Gene3D" id="2.60.120.1600">
    <property type="match status" value="1"/>
</dbReference>
<name>U2YJZ2_9SPHN</name>
<dbReference type="AlphaFoldDB" id="U2YJZ2"/>
<dbReference type="KEGG" id="ntd:EGO55_02775"/>
<dbReference type="InterPro" id="IPR010621">
    <property type="entry name" value="DUF1214"/>
</dbReference>
<dbReference type="eggNOG" id="COG5361">
    <property type="taxonomic scope" value="Bacteria"/>
</dbReference>
<dbReference type="OrthoDB" id="7053758at2"/>
<dbReference type="Pfam" id="PF06742">
    <property type="entry name" value="DUF1214"/>
    <property type="match status" value="1"/>
</dbReference>
<evidence type="ECO:0000259" key="1">
    <source>
        <dbReference type="Pfam" id="PF06742"/>
    </source>
</evidence>
<organism evidence="2 3">
    <name type="scientific">Caenibius tardaugens NBRC 16725</name>
    <dbReference type="NCBI Taxonomy" id="1219035"/>
    <lineage>
        <taxon>Bacteria</taxon>
        <taxon>Pseudomonadati</taxon>
        <taxon>Pseudomonadota</taxon>
        <taxon>Alphaproteobacteria</taxon>
        <taxon>Sphingomonadales</taxon>
        <taxon>Erythrobacteraceae</taxon>
        <taxon>Caenibius</taxon>
    </lineage>
</organism>
<protein>
    <recommendedName>
        <fullName evidence="1">DUF1214 domain-containing protein</fullName>
    </recommendedName>
</protein>
<sequence>MNTTTGADVWDAFTARLGEARATLTAEGAPVAAFDQAEGARYLSRLIRLGLEIYLEGGDPDFPTFVRPSHETAKLGGDNPDNLYLSATIGGDRTYRLTGNIGSVSYLSIGSKANRYAIDGTMASTGELQGDEFGADANGDFVIIASQTKPDDGSAWLPLAADSNILQVRQTFIDRRSEVPAAFAIERISEGPAMPDPLDPDALRARLTGAADFVVNSSKLFADWSKMFMSHPNDMRDWGQEMFQKAGGDPAIFYVHGYWKLEPGEALLIDTPIPTCEFWNIQVNNWWMESLDYRYVPACINNGTVELNDDGTATIVVAHQDPGRPNWLTTHGHNEGFLLLRWVRAEETPVPTVRHIRL</sequence>